<evidence type="ECO:0000313" key="2">
    <source>
        <dbReference type="Proteomes" id="UP000596192"/>
    </source>
</evidence>
<evidence type="ECO:0000313" key="1">
    <source>
        <dbReference type="EMBL" id="QQE90277.1"/>
    </source>
</evidence>
<organism evidence="1 2">
    <name type="scientific">Azotobacter chroococcum</name>
    <dbReference type="NCBI Taxonomy" id="353"/>
    <lineage>
        <taxon>Bacteria</taxon>
        <taxon>Pseudomonadati</taxon>
        <taxon>Pseudomonadota</taxon>
        <taxon>Gammaproteobacteria</taxon>
        <taxon>Pseudomonadales</taxon>
        <taxon>Pseudomonadaceae</taxon>
        <taxon>Azotobacter</taxon>
    </lineage>
</organism>
<sequence>MIDARTDFLVHAADAHAYHCARGMRRFFEANGLDFQRFLRDGLMASELAATGDALVLRMLEQMMRQREAANGQ</sequence>
<dbReference type="AlphaFoldDB" id="A0AAP9YHH2"/>
<gene>
    <name evidence="1" type="ORF">GKQ51_08290</name>
</gene>
<dbReference type="EMBL" id="CP066310">
    <property type="protein sequence ID" value="QQE90277.1"/>
    <property type="molecule type" value="Genomic_DNA"/>
</dbReference>
<protein>
    <submittedName>
        <fullName evidence="1">Uncharacterized protein</fullName>
    </submittedName>
</protein>
<reference evidence="1 2" key="1">
    <citation type="submission" date="2020-12" db="EMBL/GenBank/DDBJ databases">
        <title>Genomic Analysis and Response surface optimization of nitrogen-fixing conditions for A. chroococcum strain HR1, Isolation from rhizosphere soil.</title>
        <authorList>
            <person name="Li J."/>
            <person name="Yang H."/>
            <person name="Liu H."/>
            <person name="Wang C."/>
            <person name="Tian Y."/>
            <person name="Lu X.Y."/>
        </authorList>
    </citation>
    <scope>NUCLEOTIDE SEQUENCE [LARGE SCALE GENOMIC DNA]</scope>
    <source>
        <strain evidence="1 2">HR1</strain>
    </source>
</reference>
<dbReference type="RefSeq" id="WP_198867668.1">
    <property type="nucleotide sequence ID" value="NZ_CP066310.1"/>
</dbReference>
<dbReference type="Proteomes" id="UP000596192">
    <property type="component" value="Chromosome"/>
</dbReference>
<proteinExistence type="predicted"/>
<accession>A0AAP9YHH2</accession>
<name>A0AAP9YHH2_9GAMM</name>